<sequence>MEVIMGMDPCKLAECQDYLTQSQRVVSAQVSQQFMVQDYYNRILELYFTLRKQRQYNFPELKTKFKISTGCGFKIDSHSQFEVSCGKDNIHSMPYDLPTSLALHKLRCIYHVIQAKNMGAAVARALYFSRLSGPSRTQSETVENRLLVNPPLYLKFRTMTSNFLSGNAFLADIVVDYYFT</sequence>
<accession>A0A7S0DRE4</accession>
<dbReference type="EMBL" id="HBEM01032345">
    <property type="protein sequence ID" value="CAD8463133.1"/>
    <property type="molecule type" value="Transcribed_RNA"/>
</dbReference>
<proteinExistence type="predicted"/>
<protein>
    <submittedName>
        <fullName evidence="1">Uncharacterized protein</fullName>
    </submittedName>
</protein>
<name>A0A7S0DRE4_9EUKA</name>
<evidence type="ECO:0000313" key="1">
    <source>
        <dbReference type="EMBL" id="CAD8463133.1"/>
    </source>
</evidence>
<organism evidence="1">
    <name type="scientific">Amorphochlora amoebiformis</name>
    <dbReference type="NCBI Taxonomy" id="1561963"/>
    <lineage>
        <taxon>Eukaryota</taxon>
        <taxon>Sar</taxon>
        <taxon>Rhizaria</taxon>
        <taxon>Cercozoa</taxon>
        <taxon>Chlorarachniophyceae</taxon>
        <taxon>Amorphochlora</taxon>
    </lineage>
</organism>
<gene>
    <name evidence="1" type="ORF">LAMO00422_LOCUS22094</name>
</gene>
<reference evidence="1" key="1">
    <citation type="submission" date="2021-01" db="EMBL/GenBank/DDBJ databases">
        <authorList>
            <person name="Corre E."/>
            <person name="Pelletier E."/>
            <person name="Niang G."/>
            <person name="Scheremetjew M."/>
            <person name="Finn R."/>
            <person name="Kale V."/>
            <person name="Holt S."/>
            <person name="Cochrane G."/>
            <person name="Meng A."/>
            <person name="Brown T."/>
            <person name="Cohen L."/>
        </authorList>
    </citation>
    <scope>NUCLEOTIDE SEQUENCE</scope>
    <source>
        <strain evidence="1">CCMP2058</strain>
    </source>
</reference>
<dbReference type="AlphaFoldDB" id="A0A7S0DRE4"/>